<evidence type="ECO:0000256" key="1">
    <source>
        <dbReference type="ARBA" id="ARBA00022553"/>
    </source>
</evidence>
<dbReference type="PANTHER" id="PTHR48111:SF4">
    <property type="entry name" value="DNA-BINDING DUAL TRANSCRIPTIONAL REGULATOR OMPR"/>
    <property type="match status" value="1"/>
</dbReference>
<dbReference type="InterPro" id="IPR011006">
    <property type="entry name" value="CheY-like_superfamily"/>
</dbReference>
<evidence type="ECO:0000256" key="3">
    <source>
        <dbReference type="ARBA" id="ARBA00023015"/>
    </source>
</evidence>
<dbReference type="PROSITE" id="PS51755">
    <property type="entry name" value="OMPR_PHOB"/>
    <property type="match status" value="1"/>
</dbReference>
<dbReference type="InterPro" id="IPR039420">
    <property type="entry name" value="WalR-like"/>
</dbReference>
<dbReference type="RefSeq" id="WP_099198267.1">
    <property type="nucleotide sequence ID" value="NZ_JBIRXA010000015.1"/>
</dbReference>
<evidence type="ECO:0000259" key="9">
    <source>
        <dbReference type="PROSITE" id="PS51755"/>
    </source>
</evidence>
<name>A0A2G1XMN0_STRCJ</name>
<dbReference type="AlphaFoldDB" id="A0A2G1XMN0"/>
<dbReference type="Gene3D" id="6.10.250.690">
    <property type="match status" value="1"/>
</dbReference>
<keyword evidence="2" id="KW-0902">Two-component regulatory system</keyword>
<organism evidence="10 11">
    <name type="scientific">Streptomyces cinnamoneus</name>
    <name type="common">Streptoverticillium cinnamoneum</name>
    <dbReference type="NCBI Taxonomy" id="53446"/>
    <lineage>
        <taxon>Bacteria</taxon>
        <taxon>Bacillati</taxon>
        <taxon>Actinomycetota</taxon>
        <taxon>Actinomycetes</taxon>
        <taxon>Kitasatosporales</taxon>
        <taxon>Streptomycetaceae</taxon>
        <taxon>Streptomyces</taxon>
        <taxon>Streptomyces cinnamoneus group</taxon>
    </lineage>
</organism>
<dbReference type="GO" id="GO:0000156">
    <property type="term" value="F:phosphorelay response regulator activity"/>
    <property type="evidence" value="ECO:0007669"/>
    <property type="project" value="TreeGrafter"/>
</dbReference>
<proteinExistence type="predicted"/>
<evidence type="ECO:0000256" key="5">
    <source>
        <dbReference type="ARBA" id="ARBA00023163"/>
    </source>
</evidence>
<dbReference type="GO" id="GO:0005829">
    <property type="term" value="C:cytosol"/>
    <property type="evidence" value="ECO:0007669"/>
    <property type="project" value="TreeGrafter"/>
</dbReference>
<comment type="caution">
    <text evidence="10">The sequence shown here is derived from an EMBL/GenBank/DDBJ whole genome shotgun (WGS) entry which is preliminary data.</text>
</comment>
<dbReference type="InterPro" id="IPR001867">
    <property type="entry name" value="OmpR/PhoB-type_DNA-bd"/>
</dbReference>
<keyword evidence="1 6" id="KW-0597">Phosphoprotein</keyword>
<dbReference type="InterPro" id="IPR036388">
    <property type="entry name" value="WH-like_DNA-bd_sf"/>
</dbReference>
<keyword evidence="3" id="KW-0805">Transcription regulation</keyword>
<dbReference type="Gene3D" id="1.10.10.10">
    <property type="entry name" value="Winged helix-like DNA-binding domain superfamily/Winged helix DNA-binding domain"/>
    <property type="match status" value="1"/>
</dbReference>
<dbReference type="Pfam" id="PF00486">
    <property type="entry name" value="Trans_reg_C"/>
    <property type="match status" value="1"/>
</dbReference>
<sequence length="243" mass="26454">MYTAAPVLVVDDDPTVAEVVTRYLERAGFAVTRAADGPTALARAAEERPALVVLDLMLPGGVDGLEVCRRLRRDHGPVPVIMLTARGDEDDRVLGLEVGADDYVTKPFSPRELVLRVESVLRRVRAAAAAVPPPPAPPLRAAGLTLDTAARRVTKDGVELALTVREFDLLTFLLRQPGRALGREELMREVWGWEFGDLSTVTVHVRRLRAKVEDDPARPRLIQTVWGVGYRFAAGPGEAAGRA</sequence>
<evidence type="ECO:0000256" key="6">
    <source>
        <dbReference type="PROSITE-ProRule" id="PRU00169"/>
    </source>
</evidence>
<feature type="domain" description="Response regulatory" evidence="8">
    <location>
        <begin position="6"/>
        <end position="121"/>
    </location>
</feature>
<dbReference type="FunFam" id="1.10.10.10:FF:000018">
    <property type="entry name" value="DNA-binding response regulator ResD"/>
    <property type="match status" value="1"/>
</dbReference>
<dbReference type="InterPro" id="IPR001789">
    <property type="entry name" value="Sig_transdc_resp-reg_receiver"/>
</dbReference>
<feature type="DNA-binding region" description="OmpR/PhoB-type" evidence="7">
    <location>
        <begin position="136"/>
        <end position="234"/>
    </location>
</feature>
<keyword evidence="11" id="KW-1185">Reference proteome</keyword>
<protein>
    <submittedName>
        <fullName evidence="10">DNA-binding response regulator</fullName>
    </submittedName>
</protein>
<keyword evidence="4 7" id="KW-0238">DNA-binding</keyword>
<evidence type="ECO:0000256" key="4">
    <source>
        <dbReference type="ARBA" id="ARBA00023125"/>
    </source>
</evidence>
<dbReference type="OrthoDB" id="3197131at2"/>
<dbReference type="GO" id="GO:0000976">
    <property type="term" value="F:transcription cis-regulatory region binding"/>
    <property type="evidence" value="ECO:0007669"/>
    <property type="project" value="TreeGrafter"/>
</dbReference>
<dbReference type="Pfam" id="PF00072">
    <property type="entry name" value="Response_reg"/>
    <property type="match status" value="1"/>
</dbReference>
<gene>
    <name evidence="10" type="ORF">BLA24_06835</name>
</gene>
<dbReference type="FunFam" id="3.40.50.2300:FF:000001">
    <property type="entry name" value="DNA-binding response regulator PhoB"/>
    <property type="match status" value="1"/>
</dbReference>
<dbReference type="CDD" id="cd00383">
    <property type="entry name" value="trans_reg_C"/>
    <property type="match status" value="1"/>
</dbReference>
<dbReference type="SUPFAM" id="SSF52172">
    <property type="entry name" value="CheY-like"/>
    <property type="match status" value="1"/>
</dbReference>
<dbReference type="PROSITE" id="PS50110">
    <property type="entry name" value="RESPONSE_REGULATORY"/>
    <property type="match status" value="1"/>
</dbReference>
<evidence type="ECO:0000259" key="8">
    <source>
        <dbReference type="PROSITE" id="PS50110"/>
    </source>
</evidence>
<evidence type="ECO:0000313" key="11">
    <source>
        <dbReference type="Proteomes" id="UP000222531"/>
    </source>
</evidence>
<evidence type="ECO:0000256" key="2">
    <source>
        <dbReference type="ARBA" id="ARBA00023012"/>
    </source>
</evidence>
<dbReference type="EMBL" id="NHZO01000081">
    <property type="protein sequence ID" value="PHQ52488.1"/>
    <property type="molecule type" value="Genomic_DNA"/>
</dbReference>
<dbReference type="SMART" id="SM00862">
    <property type="entry name" value="Trans_reg_C"/>
    <property type="match status" value="1"/>
</dbReference>
<feature type="modified residue" description="4-aspartylphosphate" evidence="6">
    <location>
        <position position="55"/>
    </location>
</feature>
<evidence type="ECO:0000256" key="7">
    <source>
        <dbReference type="PROSITE-ProRule" id="PRU01091"/>
    </source>
</evidence>
<dbReference type="SMART" id="SM00448">
    <property type="entry name" value="REC"/>
    <property type="match status" value="1"/>
</dbReference>
<accession>A0A2G1XMN0</accession>
<keyword evidence="5" id="KW-0804">Transcription</keyword>
<dbReference type="GO" id="GO:0032993">
    <property type="term" value="C:protein-DNA complex"/>
    <property type="evidence" value="ECO:0007669"/>
    <property type="project" value="TreeGrafter"/>
</dbReference>
<evidence type="ECO:0000313" key="10">
    <source>
        <dbReference type="EMBL" id="PHQ52488.1"/>
    </source>
</evidence>
<dbReference type="CDD" id="cd17574">
    <property type="entry name" value="REC_OmpR"/>
    <property type="match status" value="1"/>
</dbReference>
<dbReference type="GO" id="GO:0006355">
    <property type="term" value="P:regulation of DNA-templated transcription"/>
    <property type="evidence" value="ECO:0007669"/>
    <property type="project" value="InterPro"/>
</dbReference>
<dbReference type="Gene3D" id="3.40.50.2300">
    <property type="match status" value="1"/>
</dbReference>
<dbReference type="Proteomes" id="UP000222531">
    <property type="component" value="Unassembled WGS sequence"/>
</dbReference>
<feature type="domain" description="OmpR/PhoB-type" evidence="9">
    <location>
        <begin position="136"/>
        <end position="234"/>
    </location>
</feature>
<dbReference type="PANTHER" id="PTHR48111">
    <property type="entry name" value="REGULATOR OF RPOS"/>
    <property type="match status" value="1"/>
</dbReference>
<reference evidence="10 11" key="1">
    <citation type="journal article" date="2017" name="Biochemistry">
        <title>Identification of the Biosynthetic Pathway for the Antibiotic Bicyclomycin.</title>
        <authorList>
            <person name="Patteson J."/>
            <person name="Cai W."/>
            <person name="Johnson R.A."/>
            <person name="Santa Maria K."/>
            <person name="Li B."/>
        </authorList>
    </citation>
    <scope>NUCLEOTIDE SEQUENCE [LARGE SCALE GENOMIC DNA]</scope>
    <source>
        <strain evidence="10 11">ATCC 21532</strain>
    </source>
</reference>